<keyword evidence="1" id="KW-0653">Protein transport</keyword>
<dbReference type="GO" id="GO:0015031">
    <property type="term" value="P:protein transport"/>
    <property type="evidence" value="ECO:0007669"/>
    <property type="project" value="UniProtKB-KW"/>
</dbReference>
<comment type="subcellular location">
    <subcellularLocation>
        <location evidence="1">Endoplasmic reticulum membrane</location>
    </subcellularLocation>
</comment>
<dbReference type="PANTHER" id="PTHR47909">
    <property type="entry name" value="ALPHA/BETA-HYDROLASES SUPERFAMILY PROTEIN"/>
    <property type="match status" value="1"/>
</dbReference>
<protein>
    <recommendedName>
        <fullName evidence="1">GPI inositol-deacylase</fullName>
        <ecNumber evidence="1">3.1.-.-</ecNumber>
    </recommendedName>
</protein>
<evidence type="ECO:0000259" key="2">
    <source>
        <dbReference type="Pfam" id="PF07819"/>
    </source>
</evidence>
<keyword evidence="1" id="KW-0256">Endoplasmic reticulum</keyword>
<keyword evidence="1" id="KW-0472">Membrane</keyword>
<organism evidence="3 4">
    <name type="scientific">Cyclotella atomus</name>
    <dbReference type="NCBI Taxonomy" id="382360"/>
    <lineage>
        <taxon>Eukaryota</taxon>
        <taxon>Sar</taxon>
        <taxon>Stramenopiles</taxon>
        <taxon>Ochrophyta</taxon>
        <taxon>Bacillariophyta</taxon>
        <taxon>Coscinodiscophyceae</taxon>
        <taxon>Thalassiosirophycidae</taxon>
        <taxon>Stephanodiscales</taxon>
        <taxon>Stephanodiscaceae</taxon>
        <taxon>Cyclotella</taxon>
    </lineage>
</organism>
<dbReference type="GO" id="GO:0016787">
    <property type="term" value="F:hydrolase activity"/>
    <property type="evidence" value="ECO:0007669"/>
    <property type="project" value="UniProtKB-KW"/>
</dbReference>
<dbReference type="Proteomes" id="UP001530400">
    <property type="component" value="Unassembled WGS sequence"/>
</dbReference>
<comment type="caution">
    <text evidence="3">The sequence shown here is derived from an EMBL/GenBank/DDBJ whole genome shotgun (WGS) entry which is preliminary data.</text>
</comment>
<keyword evidence="1" id="KW-0813">Transport</keyword>
<dbReference type="Gene3D" id="3.40.50.1820">
    <property type="entry name" value="alpha/beta hydrolase"/>
    <property type="match status" value="1"/>
</dbReference>
<evidence type="ECO:0000256" key="1">
    <source>
        <dbReference type="RuleBase" id="RU365011"/>
    </source>
</evidence>
<dbReference type="InterPro" id="IPR012908">
    <property type="entry name" value="PGAP1-ab_dom-like"/>
</dbReference>
<comment type="function">
    <text evidence="1">Involved in inositol deacylation of GPI-anchored proteins which plays important roles in the quality control and ER-associated degradation of GPI-anchored proteins.</text>
</comment>
<dbReference type="SUPFAM" id="SSF53474">
    <property type="entry name" value="alpha/beta-Hydrolases"/>
    <property type="match status" value="1"/>
</dbReference>
<comment type="similarity">
    <text evidence="1">Belongs to the GPI inositol-deacylase family.</text>
</comment>
<dbReference type="EC" id="3.1.-.-" evidence="1"/>
<gene>
    <name evidence="3" type="ORF">ACHAWO_003059</name>
</gene>
<dbReference type="AlphaFoldDB" id="A0ABD3NFC9"/>
<accession>A0ABD3NFC9</accession>
<evidence type="ECO:0000313" key="3">
    <source>
        <dbReference type="EMBL" id="KAL3773572.1"/>
    </source>
</evidence>
<dbReference type="EMBL" id="JALLPJ020001228">
    <property type="protein sequence ID" value="KAL3773572.1"/>
    <property type="molecule type" value="Genomic_DNA"/>
</dbReference>
<reference evidence="3 4" key="1">
    <citation type="submission" date="2024-10" db="EMBL/GenBank/DDBJ databases">
        <title>Updated reference genomes for cyclostephanoid diatoms.</title>
        <authorList>
            <person name="Roberts W.R."/>
            <person name="Alverson A.J."/>
        </authorList>
    </citation>
    <scope>NUCLEOTIDE SEQUENCE [LARGE SCALE GENOMIC DNA]</scope>
    <source>
        <strain evidence="3 4">AJA010-31</strain>
    </source>
</reference>
<keyword evidence="1" id="KW-0378">Hydrolase</keyword>
<name>A0ABD3NFC9_9STRA</name>
<dbReference type="Pfam" id="PF07819">
    <property type="entry name" value="PGAP1"/>
    <property type="match status" value="1"/>
</dbReference>
<feature type="domain" description="GPI inositol-deacylase PGAP1-like alpha/beta" evidence="2">
    <location>
        <begin position="224"/>
        <end position="276"/>
    </location>
</feature>
<dbReference type="GO" id="GO:0005789">
    <property type="term" value="C:endoplasmic reticulum membrane"/>
    <property type="evidence" value="ECO:0007669"/>
    <property type="project" value="UniProtKB-SubCell"/>
</dbReference>
<sequence>MAALHTNSSNLFVSIAAMLAFIWFVLGFLQANGLANTRTISTTNTCARTKLTATSSHQGGSLPSLPNIKAAVIVPGFLTGKDEFLPLAKSLTSKGIPTVVVPMPNWHWLPCLGGRSMRPMLERIDFTVRHLTAVAGNLSDFDKATLDSLDENKFTQKDGLIVPKEDAIIQTDNPQLLIPDYDYNIFDLYQDFRNNPGGVLKVGGSVHVEDYPLWDPKGTFMKAPEPMGKVALIGHSAGGWICRAYLSQRSYGGKAYCGNELVHSLITLGSPHGNAPGPAFKGVEWVNRERLDDVRVLGVGGTGYKGDSSGTLTKNSYSFCCPNGSDGSTYDGDGVTPIQSALAIKEYSPNADTLMLDDVAHFCWSDVFGGETVAPELAEWHRQGRPWYGDEEVIEKWASWL</sequence>
<proteinExistence type="inferred from homology"/>
<keyword evidence="4" id="KW-1185">Reference proteome</keyword>
<dbReference type="InterPro" id="IPR029058">
    <property type="entry name" value="AB_hydrolase_fold"/>
</dbReference>
<evidence type="ECO:0000313" key="4">
    <source>
        <dbReference type="Proteomes" id="UP001530400"/>
    </source>
</evidence>
<dbReference type="PANTHER" id="PTHR47909:SF2">
    <property type="entry name" value="GPI INOSITOL-DEACYLASE"/>
    <property type="match status" value="1"/>
</dbReference>